<keyword evidence="1" id="KW-1133">Transmembrane helix</keyword>
<dbReference type="GO" id="GO:0016020">
    <property type="term" value="C:membrane"/>
    <property type="evidence" value="ECO:0007669"/>
    <property type="project" value="InterPro"/>
</dbReference>
<evidence type="ECO:0000313" key="4">
    <source>
        <dbReference type="Proteomes" id="UP000261828"/>
    </source>
</evidence>
<name>A0A371JL14_9FLAO</name>
<feature type="transmembrane region" description="Helical" evidence="1">
    <location>
        <begin position="17"/>
        <end position="34"/>
    </location>
</feature>
<reference evidence="3 4" key="1">
    <citation type="submission" date="2018-08" db="EMBL/GenBank/DDBJ databases">
        <title>Muricauda nanhaiensis sp. nov., isolated from seawater of the South China Sea.</title>
        <authorList>
            <person name="Dang Y."/>
        </authorList>
    </citation>
    <scope>NUCLEOTIDE SEQUENCE [LARGE SCALE GENOMIC DNA]</scope>
    <source>
        <strain evidence="3 4">SM1704</strain>
    </source>
</reference>
<dbReference type="SUPFAM" id="SSF55874">
    <property type="entry name" value="ATPase domain of HSP90 chaperone/DNA topoisomerase II/histidine kinase"/>
    <property type="match status" value="1"/>
</dbReference>
<gene>
    <name evidence="3" type="ORF">DX873_18060</name>
</gene>
<dbReference type="Pfam" id="PF06580">
    <property type="entry name" value="His_kinase"/>
    <property type="match status" value="1"/>
</dbReference>
<dbReference type="InterPro" id="IPR036890">
    <property type="entry name" value="HATPase_C_sf"/>
</dbReference>
<dbReference type="GO" id="GO:0000155">
    <property type="term" value="F:phosphorelay sensor kinase activity"/>
    <property type="evidence" value="ECO:0007669"/>
    <property type="project" value="InterPro"/>
</dbReference>
<keyword evidence="1" id="KW-0812">Transmembrane</keyword>
<dbReference type="Proteomes" id="UP000261828">
    <property type="component" value="Unassembled WGS sequence"/>
</dbReference>
<dbReference type="EMBL" id="QTJX01000008">
    <property type="protein sequence ID" value="RDY57626.1"/>
    <property type="molecule type" value="Genomic_DNA"/>
</dbReference>
<protein>
    <recommendedName>
        <fullName evidence="2">Signal transduction histidine kinase internal region domain-containing protein</fullName>
    </recommendedName>
</protein>
<comment type="caution">
    <text evidence="3">The sequence shown here is derived from an EMBL/GenBank/DDBJ whole genome shotgun (WGS) entry which is preliminary data.</text>
</comment>
<keyword evidence="1" id="KW-0472">Membrane</keyword>
<feature type="domain" description="Signal transduction histidine kinase internal region" evidence="2">
    <location>
        <begin position="178"/>
        <end position="254"/>
    </location>
</feature>
<evidence type="ECO:0000313" key="3">
    <source>
        <dbReference type="EMBL" id="RDY57626.1"/>
    </source>
</evidence>
<proteinExistence type="predicted"/>
<feature type="transmembrane region" description="Helical" evidence="1">
    <location>
        <begin position="88"/>
        <end position="112"/>
    </location>
</feature>
<dbReference type="InterPro" id="IPR050640">
    <property type="entry name" value="Bact_2-comp_sensor_kinase"/>
</dbReference>
<sequence>MAEMLNTKSEGFIERKLVVLLALFYTGLTIISMIKTIYLKVFVGLLGFVTWTDIIISMILEWMGVMGFAILISYLIKSLIERKTSWRYIIPIHLFCALIFGALMTFLHQLATIIDNLPHRRGFNLERLRFNFIQYFEYNLLVYFTITFIIYTYFYIKSSLAESEKKNIIQQKFHEAKTLALQNQLHPHFLFNSLNSVSALIDIDKEKSKDMIADISEYLYNTVNLHEHKLISLEHELELLDKYLNIIETRFQAQLSIKKEIHLEPKSIQVPPLIIQPLVENAVKHGYSATHQSLIVEIEISIDENKLLVIEVRNNGTPLDKNLTEMKKKGTGIKNIDERLRAIYGQDYQLNCYNDMVSSKVVYQIILIPNIDDLNEK</sequence>
<dbReference type="InterPro" id="IPR010559">
    <property type="entry name" value="Sig_transdc_His_kin_internal"/>
</dbReference>
<feature type="transmembrane region" description="Helical" evidence="1">
    <location>
        <begin position="132"/>
        <end position="156"/>
    </location>
</feature>
<dbReference type="PANTHER" id="PTHR34220:SF7">
    <property type="entry name" value="SENSOR HISTIDINE KINASE YPDA"/>
    <property type="match status" value="1"/>
</dbReference>
<dbReference type="Gene3D" id="3.30.565.10">
    <property type="entry name" value="Histidine kinase-like ATPase, C-terminal domain"/>
    <property type="match status" value="1"/>
</dbReference>
<evidence type="ECO:0000259" key="2">
    <source>
        <dbReference type="Pfam" id="PF06580"/>
    </source>
</evidence>
<dbReference type="AlphaFoldDB" id="A0A371JL14"/>
<organism evidence="3 4">
    <name type="scientific">Flagellimonas nanhaiensis</name>
    <dbReference type="NCBI Taxonomy" id="2292706"/>
    <lineage>
        <taxon>Bacteria</taxon>
        <taxon>Pseudomonadati</taxon>
        <taxon>Bacteroidota</taxon>
        <taxon>Flavobacteriia</taxon>
        <taxon>Flavobacteriales</taxon>
        <taxon>Flavobacteriaceae</taxon>
        <taxon>Flagellimonas</taxon>
    </lineage>
</organism>
<evidence type="ECO:0000256" key="1">
    <source>
        <dbReference type="SAM" id="Phobius"/>
    </source>
</evidence>
<accession>A0A371JL14</accession>
<feature type="transmembrane region" description="Helical" evidence="1">
    <location>
        <begin position="54"/>
        <end position="76"/>
    </location>
</feature>
<keyword evidence="4" id="KW-1185">Reference proteome</keyword>
<dbReference type="PANTHER" id="PTHR34220">
    <property type="entry name" value="SENSOR HISTIDINE KINASE YPDA"/>
    <property type="match status" value="1"/>
</dbReference>
<dbReference type="OrthoDB" id="9809908at2"/>